<dbReference type="InterPro" id="IPR012944">
    <property type="entry name" value="SusD_RagB_dom"/>
</dbReference>
<evidence type="ECO:0000259" key="7">
    <source>
        <dbReference type="Pfam" id="PF07980"/>
    </source>
</evidence>
<dbReference type="Gene3D" id="1.25.40.390">
    <property type="match status" value="1"/>
</dbReference>
<accession>A0A1M5ABP1</accession>
<protein>
    <submittedName>
        <fullName evidence="9">Starch-binding associating with outer membrane</fullName>
    </submittedName>
</protein>
<dbReference type="Proteomes" id="UP000184436">
    <property type="component" value="Unassembled WGS sequence"/>
</dbReference>
<reference evidence="9 10" key="1">
    <citation type="submission" date="2016-11" db="EMBL/GenBank/DDBJ databases">
        <authorList>
            <person name="Jaros S."/>
            <person name="Januszkiewicz K."/>
            <person name="Wedrychowicz H."/>
        </authorList>
    </citation>
    <scope>NUCLEOTIDE SEQUENCE [LARGE SCALE GENOMIC DNA]</scope>
    <source>
        <strain evidence="9 10">DSM 26883</strain>
    </source>
</reference>
<evidence type="ECO:0000256" key="5">
    <source>
        <dbReference type="ARBA" id="ARBA00023237"/>
    </source>
</evidence>
<feature type="domain" description="SusD-like N-terminal" evidence="8">
    <location>
        <begin position="20"/>
        <end position="228"/>
    </location>
</feature>
<comment type="similarity">
    <text evidence="2">Belongs to the SusD family.</text>
</comment>
<evidence type="ECO:0000256" key="3">
    <source>
        <dbReference type="ARBA" id="ARBA00022729"/>
    </source>
</evidence>
<keyword evidence="4" id="KW-0472">Membrane</keyword>
<evidence type="ECO:0000259" key="8">
    <source>
        <dbReference type="Pfam" id="PF14322"/>
    </source>
</evidence>
<dbReference type="SUPFAM" id="SSF48452">
    <property type="entry name" value="TPR-like"/>
    <property type="match status" value="1"/>
</dbReference>
<dbReference type="InterPro" id="IPR033985">
    <property type="entry name" value="SusD-like_N"/>
</dbReference>
<keyword evidence="3 6" id="KW-0732">Signal</keyword>
<dbReference type="AlphaFoldDB" id="A0A1M5ABP1"/>
<dbReference type="OrthoDB" id="691231at2"/>
<evidence type="ECO:0000256" key="6">
    <source>
        <dbReference type="SAM" id="SignalP"/>
    </source>
</evidence>
<dbReference type="STRING" id="871325.SAMN05444349_1152"/>
<keyword evidence="5" id="KW-0998">Cell outer membrane</keyword>
<dbReference type="InterPro" id="IPR011990">
    <property type="entry name" value="TPR-like_helical_dom_sf"/>
</dbReference>
<feature type="domain" description="RagB/SusD" evidence="7">
    <location>
        <begin position="297"/>
        <end position="551"/>
    </location>
</feature>
<dbReference type="PROSITE" id="PS51257">
    <property type="entry name" value="PROKAR_LIPOPROTEIN"/>
    <property type="match status" value="1"/>
</dbReference>
<evidence type="ECO:0000256" key="1">
    <source>
        <dbReference type="ARBA" id="ARBA00004442"/>
    </source>
</evidence>
<gene>
    <name evidence="9" type="ORF">SAMN05444349_1152</name>
</gene>
<proteinExistence type="inferred from homology"/>
<dbReference type="Pfam" id="PF14322">
    <property type="entry name" value="SusD-like_3"/>
    <property type="match status" value="1"/>
</dbReference>
<dbReference type="Pfam" id="PF07980">
    <property type="entry name" value="SusD_RagB"/>
    <property type="match status" value="1"/>
</dbReference>
<feature type="signal peptide" evidence="6">
    <location>
        <begin position="1"/>
        <end position="22"/>
    </location>
</feature>
<sequence length="552" mass="63294">MKRYIFILIGCLWLTTSCSDFLELNESQYHTVEYQFSTFGDVKKVATNVYGYVQDGLADVGNTMRDAATDDAVYAWEVNSLKTYYDGSWSAINLIDDQWSHYYSAISAANYFLENCPSDFPATIYQENYKEKMEQLKNYPLEIKALRAYFHFELLKRYRNIIVVDHTLSVKEVNDLKPSPFDQVVSWIVNQCDEVIPLLPVTYENTTKGEIARTTRGMAMALKARILLYAASPLNNPTDDKAKWLKAAEAAKNIIDANIYHLINEDVVNNAAAGGLIFGKWNSPSNSFEGSNFPMGFEGGYSGVCPSQNLAEAFDLIDGTPFDWNNENHRKFALEVDKRDPRFQKTLLSNGVSFKGEVIETFLNGKNGLPMEGATPTSYYLRKLLREETSLIPGSTTSYQHIVPLFRYEEVLLNYAEALLEAEKNPTYKGKQGEVDYQLSPLEAVNLVRNRVGMSGLPDNLDYMSFQKRLRNERRVELAFEGHRFWDIRRWKMGKDTQKVYGLTLTAKGDGTLNMERTLVHDRVWEDKMYYYPIADFELFNNKNLTQNDGWK</sequence>
<comment type="subcellular location">
    <subcellularLocation>
        <location evidence="1">Cell outer membrane</location>
    </subcellularLocation>
</comment>
<evidence type="ECO:0000256" key="4">
    <source>
        <dbReference type="ARBA" id="ARBA00023136"/>
    </source>
</evidence>
<evidence type="ECO:0000313" key="9">
    <source>
        <dbReference type="EMBL" id="SHF27683.1"/>
    </source>
</evidence>
<evidence type="ECO:0000313" key="10">
    <source>
        <dbReference type="Proteomes" id="UP000184436"/>
    </source>
</evidence>
<name>A0A1M5ABP1_9BACE</name>
<organism evidence="9 10">
    <name type="scientific">Bacteroides faecichinchillae</name>
    <dbReference type="NCBI Taxonomy" id="871325"/>
    <lineage>
        <taxon>Bacteria</taxon>
        <taxon>Pseudomonadati</taxon>
        <taxon>Bacteroidota</taxon>
        <taxon>Bacteroidia</taxon>
        <taxon>Bacteroidales</taxon>
        <taxon>Bacteroidaceae</taxon>
        <taxon>Bacteroides</taxon>
    </lineage>
</organism>
<dbReference type="RefSeq" id="WP_025074805.1">
    <property type="nucleotide sequence ID" value="NZ_FQVD01000015.1"/>
</dbReference>
<evidence type="ECO:0000256" key="2">
    <source>
        <dbReference type="ARBA" id="ARBA00006275"/>
    </source>
</evidence>
<keyword evidence="10" id="KW-1185">Reference proteome</keyword>
<feature type="chain" id="PRO_5030031243" evidence="6">
    <location>
        <begin position="23"/>
        <end position="552"/>
    </location>
</feature>
<dbReference type="EMBL" id="FQVD01000015">
    <property type="protein sequence ID" value="SHF27683.1"/>
    <property type="molecule type" value="Genomic_DNA"/>
</dbReference>
<dbReference type="GO" id="GO:0009279">
    <property type="term" value="C:cell outer membrane"/>
    <property type="evidence" value="ECO:0007669"/>
    <property type="project" value="UniProtKB-SubCell"/>
</dbReference>